<dbReference type="Pfam" id="PF05154">
    <property type="entry name" value="TM2"/>
    <property type="match status" value="1"/>
</dbReference>
<name>A0A4Q0VTX7_9BACI</name>
<organism evidence="9 10">
    <name type="scientific">Anaerobacillus alkaliphilus</name>
    <dbReference type="NCBI Taxonomy" id="1548597"/>
    <lineage>
        <taxon>Bacteria</taxon>
        <taxon>Bacillati</taxon>
        <taxon>Bacillota</taxon>
        <taxon>Bacilli</taxon>
        <taxon>Bacillales</taxon>
        <taxon>Bacillaceae</taxon>
        <taxon>Anaerobacillus</taxon>
    </lineage>
</organism>
<dbReference type="Proteomes" id="UP000290649">
    <property type="component" value="Unassembled WGS sequence"/>
</dbReference>
<dbReference type="GO" id="GO:0016020">
    <property type="term" value="C:membrane"/>
    <property type="evidence" value="ECO:0007669"/>
    <property type="project" value="UniProtKB-SubCell"/>
</dbReference>
<feature type="transmembrane region" description="Helical" evidence="5">
    <location>
        <begin position="7"/>
        <end position="26"/>
    </location>
</feature>
<evidence type="ECO:0000256" key="1">
    <source>
        <dbReference type="ARBA" id="ARBA00004141"/>
    </source>
</evidence>
<evidence type="ECO:0000259" key="7">
    <source>
        <dbReference type="Pfam" id="PF13208"/>
    </source>
</evidence>
<feature type="transmembrane region" description="Helical" evidence="5">
    <location>
        <begin position="32"/>
        <end position="54"/>
    </location>
</feature>
<dbReference type="Pfam" id="PF13208">
    <property type="entry name" value="TerB_N"/>
    <property type="match status" value="1"/>
</dbReference>
<feature type="domain" description="TerB-C" evidence="8">
    <location>
        <begin position="471"/>
        <end position="630"/>
    </location>
</feature>
<keyword evidence="2 5" id="KW-0812">Transmembrane</keyword>
<keyword evidence="4 5" id="KW-0472">Membrane</keyword>
<dbReference type="InterPro" id="IPR025266">
    <property type="entry name" value="TerB_N"/>
</dbReference>
<evidence type="ECO:0000256" key="4">
    <source>
        <dbReference type="ARBA" id="ARBA00023136"/>
    </source>
</evidence>
<dbReference type="OrthoDB" id="9816361at2"/>
<evidence type="ECO:0000259" key="8">
    <source>
        <dbReference type="Pfam" id="PF15615"/>
    </source>
</evidence>
<comment type="caution">
    <text evidence="9">The sequence shown here is derived from an EMBL/GenBank/DDBJ whole genome shotgun (WGS) entry which is preliminary data.</text>
</comment>
<evidence type="ECO:0000313" key="9">
    <source>
        <dbReference type="EMBL" id="RXJ00614.1"/>
    </source>
</evidence>
<accession>A0A4Q0VTX7</accession>
<reference evidence="9 10" key="1">
    <citation type="journal article" date="2019" name="Int. J. Syst. Evol. Microbiol.">
        <title>Anaerobacillus alkaliphilus sp. nov., a novel alkaliphilic and moderately halophilic bacterium.</title>
        <authorList>
            <person name="Borsodi A.K."/>
            <person name="Aszalos J.M."/>
            <person name="Bihari P."/>
            <person name="Nagy I."/>
            <person name="Schumann P."/>
            <person name="Sproer C."/>
            <person name="Kovacs A.L."/>
            <person name="Boka K."/>
            <person name="Dobosy P."/>
            <person name="Ovari M."/>
            <person name="Szili-Kovacs T."/>
            <person name="Toth E."/>
        </authorList>
    </citation>
    <scope>NUCLEOTIDE SEQUENCE [LARGE SCALE GENOMIC DNA]</scope>
    <source>
        <strain evidence="9 10">B16-10</strain>
    </source>
</reference>
<evidence type="ECO:0000256" key="2">
    <source>
        <dbReference type="ARBA" id="ARBA00022692"/>
    </source>
</evidence>
<keyword evidence="3 5" id="KW-1133">Transmembrane helix</keyword>
<keyword evidence="10" id="KW-1185">Reference proteome</keyword>
<dbReference type="EMBL" id="QOUX01000037">
    <property type="protein sequence ID" value="RXJ00614.1"/>
    <property type="molecule type" value="Genomic_DNA"/>
</dbReference>
<dbReference type="InterPro" id="IPR007829">
    <property type="entry name" value="TM2"/>
</dbReference>
<comment type="subcellular location">
    <subcellularLocation>
        <location evidence="1">Membrane</location>
        <topology evidence="1">Multi-pass membrane protein</topology>
    </subcellularLocation>
</comment>
<dbReference type="RefSeq" id="WP_129078307.1">
    <property type="nucleotide sequence ID" value="NZ_QOUX01000037.1"/>
</dbReference>
<feature type="domain" description="TerB N-terminal" evidence="7">
    <location>
        <begin position="144"/>
        <end position="280"/>
    </location>
</feature>
<dbReference type="Pfam" id="PF15615">
    <property type="entry name" value="TerB_C"/>
    <property type="match status" value="1"/>
</dbReference>
<evidence type="ECO:0000256" key="5">
    <source>
        <dbReference type="SAM" id="Phobius"/>
    </source>
</evidence>
<dbReference type="InterPro" id="IPR028932">
    <property type="entry name" value="TerB-C"/>
</dbReference>
<evidence type="ECO:0000256" key="3">
    <source>
        <dbReference type="ARBA" id="ARBA00022989"/>
    </source>
</evidence>
<dbReference type="AlphaFoldDB" id="A0A4Q0VTX7"/>
<protein>
    <submittedName>
        <fullName evidence="9">NINE protein</fullName>
    </submittedName>
</protein>
<proteinExistence type="predicted"/>
<gene>
    <name evidence="9" type="ORF">DS745_11140</name>
</gene>
<feature type="domain" description="TM2" evidence="6">
    <location>
        <begin position="2"/>
        <end position="52"/>
    </location>
</feature>
<evidence type="ECO:0000313" key="10">
    <source>
        <dbReference type="Proteomes" id="UP000290649"/>
    </source>
</evidence>
<evidence type="ECO:0000259" key="6">
    <source>
        <dbReference type="Pfam" id="PF05154"/>
    </source>
</evidence>
<sequence>MNQKSKTVGYLLAFFLGGIGAHLFYYKKYIRGLIYLIFCWTYIPIFLGWIDMLFIKKWHNQLDSVNDKKQLEKKPSLAKISVEPKSQDNKTKPKKTTSIFNKTFYNEEDIILPKYAHIETPASILKSVEEALNPKKSTKDSGGIRTEYSYSHSHSDFIKKSHNYKNRTQGPTKEIPLQAYWTTFDSMNDKQLKWYFHWREEVLEGNYLEVDLSYIFVFVYELLNYSFNPKASFNVSMLVRLYENYVDMHPKLSNYLPRWIQDMLNELKEEELASEWKFRDYVPPVFKAITWEHKPLNKISITHWRNFIRNYRETKFFLDNKNKIYKVFKDGLLLLEAHHNEQNEKVENIWFTNKRVRNVAHLYSGAVIGRENEPIHVYHTEVQPTDTLYDEITALFRLSENVTRILNGEKREIKVEEEVLPDNFKNNLLDSYKEGAKKANERFKTVKEKDTQATGSTIPQRPIEEETTEVAAVTATKPTIEFNDENIQRLNQENQHLQGVFEGSQNEETQPEFKDTSVLVTPDATTTDITPEVSETDRTVEVDTGLNSIFDTTEGDEEEFISSLSDAEKEFLSSFNNGEYSQDEATAFAKRNGKMLGLFLSELNEKANEHLGDNIMELEGDNIILYDEFTDIALMLKGA</sequence>